<dbReference type="Gene3D" id="3.20.100.30">
    <property type="entry name" value="VTC, catalytic tunnel domain"/>
    <property type="match status" value="1"/>
</dbReference>
<dbReference type="Pfam" id="PF09359">
    <property type="entry name" value="VTC"/>
    <property type="match status" value="1"/>
</dbReference>
<dbReference type="EMBL" id="JASHIF010000002">
    <property type="protein sequence ID" value="MDI9857621.1"/>
    <property type="molecule type" value="Genomic_DNA"/>
</dbReference>
<dbReference type="RefSeq" id="WP_283342965.1">
    <property type="nucleotide sequence ID" value="NZ_JASHIF010000002.1"/>
</dbReference>
<feature type="domain" description="VTC" evidence="1">
    <location>
        <begin position="33"/>
        <end position="235"/>
    </location>
</feature>
<dbReference type="InterPro" id="IPR042267">
    <property type="entry name" value="VTC_sf"/>
</dbReference>
<dbReference type="CDD" id="cd07750">
    <property type="entry name" value="PolyPPase_VTC_like"/>
    <property type="match status" value="1"/>
</dbReference>
<evidence type="ECO:0000313" key="2">
    <source>
        <dbReference type="EMBL" id="MDI9857621.1"/>
    </source>
</evidence>
<organism evidence="2 3">
    <name type="scientific">Flectobacillus roseus</name>
    <dbReference type="NCBI Taxonomy" id="502259"/>
    <lineage>
        <taxon>Bacteria</taxon>
        <taxon>Pseudomonadati</taxon>
        <taxon>Bacteroidota</taxon>
        <taxon>Cytophagia</taxon>
        <taxon>Cytophagales</taxon>
        <taxon>Flectobacillaceae</taxon>
        <taxon>Flectobacillus</taxon>
    </lineage>
</organism>
<dbReference type="Proteomes" id="UP001236507">
    <property type="component" value="Unassembled WGS sequence"/>
</dbReference>
<keyword evidence="3" id="KW-1185">Reference proteome</keyword>
<evidence type="ECO:0000313" key="3">
    <source>
        <dbReference type="Proteomes" id="UP001236507"/>
    </source>
</evidence>
<accession>A0ABT6Y2W5</accession>
<sequence>MDSNTFLQEVQIQTSLFEPITLAEMDGVKLMDRMDVKYLIPLALLPDILREAKSFYRVLEIEDNRLCNYKTLYYDTDDLALYKAHQNGLLNRYKVRARNYVESSLSFFEIKYKNNKGRTKKTRISQDGITEVLEENSSDFLQKTIQDIIPESLKGILWVNYQRITLVSKVGAERLTIDLNLTFEFEAQQKVYSAIVIAEVKQEKVSQSPFIDLMRKYRLKQGGISKYCFGIISLYQQIKQNKFKKHLRRVSKILAHHDHLTTTNLTTSY</sequence>
<reference evidence="2 3" key="1">
    <citation type="submission" date="2023-05" db="EMBL/GenBank/DDBJ databases">
        <title>Novel species of genus Flectobacillus isolated from stream in China.</title>
        <authorList>
            <person name="Lu H."/>
        </authorList>
    </citation>
    <scope>NUCLEOTIDE SEQUENCE [LARGE SCALE GENOMIC DNA]</scope>
    <source>
        <strain evidence="2 3">KCTC 42575</strain>
    </source>
</reference>
<comment type="caution">
    <text evidence="2">The sequence shown here is derived from an EMBL/GenBank/DDBJ whole genome shotgun (WGS) entry which is preliminary data.</text>
</comment>
<gene>
    <name evidence="2" type="ORF">QM524_00235</name>
</gene>
<protein>
    <submittedName>
        <fullName evidence="2">Polyphosphate polymerase domain-containing protein</fullName>
    </submittedName>
</protein>
<dbReference type="InterPro" id="IPR018966">
    <property type="entry name" value="VTC_domain"/>
</dbReference>
<name>A0ABT6Y2W5_9BACT</name>
<proteinExistence type="predicted"/>
<evidence type="ECO:0000259" key="1">
    <source>
        <dbReference type="Pfam" id="PF09359"/>
    </source>
</evidence>